<dbReference type="Gene3D" id="3.40.50.150">
    <property type="entry name" value="Vaccinia Virus protein VP39"/>
    <property type="match status" value="1"/>
</dbReference>
<dbReference type="EMBL" id="JASJOT010000022">
    <property type="protein sequence ID" value="MDJ1496376.1"/>
    <property type="molecule type" value="Genomic_DNA"/>
</dbReference>
<sequence>MHEREEGVQRLYPGFLNPRWYYLIQLRKLIETVIQKFLKNSKNLVLADYGCGNTPYQPLLHPHVKEYIGIDLEENKRAAIHITPTGKIQMGDNEVDIVLSTQVLEHVVDPPFYLSEAKRILKSDGMLILTTHGYWMFHPDPTDYWRWTSAGLQKLISENGFEVIYFKGIIGRAAMGLQLFQDGFLFKIPKFSRPLLALFMQPLIGLFDKTTSQKSKDADACTYIVVARAKK</sequence>
<dbReference type="GO" id="GO:0008168">
    <property type="term" value="F:methyltransferase activity"/>
    <property type="evidence" value="ECO:0007669"/>
    <property type="project" value="UniProtKB-KW"/>
</dbReference>
<protein>
    <submittedName>
        <fullName evidence="1">Class I SAM-dependent methyltransferase</fullName>
    </submittedName>
</protein>
<evidence type="ECO:0000313" key="1">
    <source>
        <dbReference type="EMBL" id="MDJ1496376.1"/>
    </source>
</evidence>
<dbReference type="GO" id="GO:0032259">
    <property type="term" value="P:methylation"/>
    <property type="evidence" value="ECO:0007669"/>
    <property type="project" value="UniProtKB-KW"/>
</dbReference>
<keyword evidence="1" id="KW-0489">Methyltransferase</keyword>
<evidence type="ECO:0000313" key="2">
    <source>
        <dbReference type="Proteomes" id="UP001228581"/>
    </source>
</evidence>
<comment type="caution">
    <text evidence="1">The sequence shown here is derived from an EMBL/GenBank/DDBJ whole genome shotgun (WGS) entry which is preliminary data.</text>
</comment>
<keyword evidence="1" id="KW-0808">Transferase</keyword>
<gene>
    <name evidence="1" type="ORF">QNI19_25790</name>
</gene>
<dbReference type="Pfam" id="PF13489">
    <property type="entry name" value="Methyltransf_23"/>
    <property type="match status" value="1"/>
</dbReference>
<dbReference type="RefSeq" id="WP_314001140.1">
    <property type="nucleotide sequence ID" value="NZ_JASJOR010000007.1"/>
</dbReference>
<reference evidence="1 2" key="1">
    <citation type="submission" date="2023-05" db="EMBL/GenBank/DDBJ databases">
        <authorList>
            <person name="Zhang X."/>
        </authorList>
    </citation>
    <scope>NUCLEOTIDE SEQUENCE [LARGE SCALE GENOMIC DNA]</scope>
    <source>
        <strain evidence="1 2">DM2B3-1</strain>
    </source>
</reference>
<accession>A0ABT7CRQ7</accession>
<proteinExistence type="predicted"/>
<name>A0ABT7CRQ7_9BACT</name>
<organism evidence="1 2">
    <name type="scientific">Xanthocytophaga flava</name>
    <dbReference type="NCBI Taxonomy" id="3048013"/>
    <lineage>
        <taxon>Bacteria</taxon>
        <taxon>Pseudomonadati</taxon>
        <taxon>Bacteroidota</taxon>
        <taxon>Cytophagia</taxon>
        <taxon>Cytophagales</taxon>
        <taxon>Rhodocytophagaceae</taxon>
        <taxon>Xanthocytophaga</taxon>
    </lineage>
</organism>
<dbReference type="InterPro" id="IPR029063">
    <property type="entry name" value="SAM-dependent_MTases_sf"/>
</dbReference>
<dbReference type="SUPFAM" id="SSF53335">
    <property type="entry name" value="S-adenosyl-L-methionine-dependent methyltransferases"/>
    <property type="match status" value="1"/>
</dbReference>
<dbReference type="Proteomes" id="UP001228581">
    <property type="component" value="Unassembled WGS sequence"/>
</dbReference>
<keyword evidence="2" id="KW-1185">Reference proteome</keyword>